<keyword evidence="2 4" id="KW-0863">Zinc-finger</keyword>
<evidence type="ECO:0000256" key="1">
    <source>
        <dbReference type="ARBA" id="ARBA00022723"/>
    </source>
</evidence>
<sequence>MTQLRVGFSSEFRGCNLQREEKVEAVALDLEQRSIQNWDRHMILFVLHPPSHQCSASVVSFDVLVLAIALLVVALRCRFWPSPSPSQVRSLSPVSSFQKSASILRPSSKFELGFKGMSYRAKSTGNGDSSNSSDRVCKCGMIAHLKVSNSEANPGREYYSCPEGKCRWFRWAGPPMKCPVIVGAQNRERVLLSKH</sequence>
<feature type="domain" description="GRF-type" evidence="5">
    <location>
        <begin position="137"/>
        <end position="175"/>
    </location>
</feature>
<accession>A0ABU6XM65</accession>
<keyword evidence="1" id="KW-0479">Metal-binding</keyword>
<dbReference type="PROSITE" id="PS51999">
    <property type="entry name" value="ZF_GRF"/>
    <property type="match status" value="1"/>
</dbReference>
<dbReference type="Pfam" id="PF06839">
    <property type="entry name" value="Zn_ribbon_GRF"/>
    <property type="match status" value="1"/>
</dbReference>
<name>A0ABU6XM65_9FABA</name>
<organism evidence="6 7">
    <name type="scientific">Stylosanthes scabra</name>
    <dbReference type="NCBI Taxonomy" id="79078"/>
    <lineage>
        <taxon>Eukaryota</taxon>
        <taxon>Viridiplantae</taxon>
        <taxon>Streptophyta</taxon>
        <taxon>Embryophyta</taxon>
        <taxon>Tracheophyta</taxon>
        <taxon>Spermatophyta</taxon>
        <taxon>Magnoliopsida</taxon>
        <taxon>eudicotyledons</taxon>
        <taxon>Gunneridae</taxon>
        <taxon>Pentapetalae</taxon>
        <taxon>rosids</taxon>
        <taxon>fabids</taxon>
        <taxon>Fabales</taxon>
        <taxon>Fabaceae</taxon>
        <taxon>Papilionoideae</taxon>
        <taxon>50 kb inversion clade</taxon>
        <taxon>dalbergioids sensu lato</taxon>
        <taxon>Dalbergieae</taxon>
        <taxon>Pterocarpus clade</taxon>
        <taxon>Stylosanthes</taxon>
    </lineage>
</organism>
<evidence type="ECO:0000256" key="2">
    <source>
        <dbReference type="ARBA" id="ARBA00022771"/>
    </source>
</evidence>
<reference evidence="6 7" key="1">
    <citation type="journal article" date="2023" name="Plants (Basel)">
        <title>Bridging the Gap: Combining Genomics and Transcriptomics Approaches to Understand Stylosanthes scabra, an Orphan Legume from the Brazilian Caatinga.</title>
        <authorList>
            <person name="Ferreira-Neto J.R.C."/>
            <person name="da Silva M.D."/>
            <person name="Binneck E."/>
            <person name="de Melo N.F."/>
            <person name="da Silva R.H."/>
            <person name="de Melo A.L.T.M."/>
            <person name="Pandolfi V."/>
            <person name="Bustamante F.O."/>
            <person name="Brasileiro-Vidal A.C."/>
            <person name="Benko-Iseppon A.M."/>
        </authorList>
    </citation>
    <scope>NUCLEOTIDE SEQUENCE [LARGE SCALE GENOMIC DNA]</scope>
    <source>
        <tissue evidence="6">Leaves</tissue>
    </source>
</reference>
<evidence type="ECO:0000259" key="5">
    <source>
        <dbReference type="PROSITE" id="PS51999"/>
    </source>
</evidence>
<dbReference type="Proteomes" id="UP001341840">
    <property type="component" value="Unassembled WGS sequence"/>
</dbReference>
<comment type="caution">
    <text evidence="6">The sequence shown here is derived from an EMBL/GenBank/DDBJ whole genome shotgun (WGS) entry which is preliminary data.</text>
</comment>
<gene>
    <name evidence="6" type="ORF">PIB30_061159</name>
</gene>
<evidence type="ECO:0000313" key="7">
    <source>
        <dbReference type="Proteomes" id="UP001341840"/>
    </source>
</evidence>
<proteinExistence type="predicted"/>
<dbReference type="EMBL" id="JASCZI010211999">
    <property type="protein sequence ID" value="MED6197898.1"/>
    <property type="molecule type" value="Genomic_DNA"/>
</dbReference>
<protein>
    <recommendedName>
        <fullName evidence="5">GRF-type domain-containing protein</fullName>
    </recommendedName>
</protein>
<dbReference type="InterPro" id="IPR010666">
    <property type="entry name" value="Znf_GRF"/>
</dbReference>
<evidence type="ECO:0000256" key="4">
    <source>
        <dbReference type="PROSITE-ProRule" id="PRU01343"/>
    </source>
</evidence>
<evidence type="ECO:0000256" key="3">
    <source>
        <dbReference type="ARBA" id="ARBA00022833"/>
    </source>
</evidence>
<evidence type="ECO:0000313" key="6">
    <source>
        <dbReference type="EMBL" id="MED6197898.1"/>
    </source>
</evidence>
<keyword evidence="7" id="KW-1185">Reference proteome</keyword>
<keyword evidence="3" id="KW-0862">Zinc</keyword>